<dbReference type="InterPro" id="IPR003661">
    <property type="entry name" value="HisK_dim/P_dom"/>
</dbReference>
<evidence type="ECO:0000256" key="2">
    <source>
        <dbReference type="ARBA" id="ARBA00012438"/>
    </source>
</evidence>
<dbReference type="PANTHER" id="PTHR43711:SF1">
    <property type="entry name" value="HISTIDINE KINASE 1"/>
    <property type="match status" value="1"/>
</dbReference>
<dbReference type="SUPFAM" id="SSF55781">
    <property type="entry name" value="GAF domain-like"/>
    <property type="match status" value="1"/>
</dbReference>
<keyword evidence="3" id="KW-0808">Transferase</keyword>
<dbReference type="AlphaFoldDB" id="A0A1I0QTX2"/>
<dbReference type="InterPro" id="IPR035965">
    <property type="entry name" value="PAS-like_dom_sf"/>
</dbReference>
<organism evidence="8 9">
    <name type="scientific">Halobacterium jilantaiense</name>
    <dbReference type="NCBI Taxonomy" id="355548"/>
    <lineage>
        <taxon>Archaea</taxon>
        <taxon>Methanobacteriati</taxon>
        <taxon>Methanobacteriota</taxon>
        <taxon>Stenosarchaea group</taxon>
        <taxon>Halobacteria</taxon>
        <taxon>Halobacteriales</taxon>
        <taxon>Halobacteriaceae</taxon>
        <taxon>Halobacterium</taxon>
    </lineage>
</organism>
<dbReference type="Pfam" id="PF02518">
    <property type="entry name" value="HATPase_c"/>
    <property type="match status" value="1"/>
</dbReference>
<dbReference type="InterPro" id="IPR036097">
    <property type="entry name" value="HisK_dim/P_sf"/>
</dbReference>
<dbReference type="EMBL" id="FOJA01000001">
    <property type="protein sequence ID" value="SEW30731.1"/>
    <property type="molecule type" value="Genomic_DNA"/>
</dbReference>
<dbReference type="InterPro" id="IPR003018">
    <property type="entry name" value="GAF"/>
</dbReference>
<keyword evidence="9" id="KW-1185">Reference proteome</keyword>
<dbReference type="RefSeq" id="WP_089670226.1">
    <property type="nucleotide sequence ID" value="NZ_FOJA01000001.1"/>
</dbReference>
<sequence length="630" mass="68412">MNDEDSGPPGDGDDVPRVSLTCGSGEADDTDGHITAWNAAAAAATGREHLGGVRFDDLLAAEEPTGLVDAARRNGDATVEAAFANAPGVQYDFHATRLVDGTVSIHGVATTPPAPLEESWVDRVTDAFFAVDDDWRLTYVNEEAREIIASAMGTDYSRQELLGRHLWTAIPDAVDTPFYDQYQAAMASQEPASFEEYYEPVDAYLEVRAFPSESGLSVYFRDVTRRRERLETLEERERVLRRLYEVTSAGDRPFEERVETLLAVGSEFLCVDYGTLSRISGDEYEFEYVHAPPDAGLEPGDVVPVETTNCERAATTEETLVLANVERDAPDLADRAGGGGDSISSYLGAPIVVEGEVYGTFCFYDTDPREERFDDWEVTVVDLMAQWVANELTDRRIRERLERQNEQLADFASIVSHDLRNPLNVLDGSLDLAAESGDPEDFQRCQRAVDRMNELVEDLLALARTGEPVSESEPVDLAAVARDAWETVENDGAALNVQSTQSVSADRSRLQQLLSNLFRNALEHGSVAPDSQAPQDDSEGDSDGRDPVVTVTVGDTDDGFYVADDGPGIPAEAREDLFDHGFSTSADGTGFGLSIVAEVADAHGWTVTAADSAAGGARFEFTGVDGGSEI</sequence>
<evidence type="ECO:0000259" key="7">
    <source>
        <dbReference type="PROSITE" id="PS50109"/>
    </source>
</evidence>
<dbReference type="InterPro" id="IPR003594">
    <property type="entry name" value="HATPase_dom"/>
</dbReference>
<evidence type="ECO:0000256" key="1">
    <source>
        <dbReference type="ARBA" id="ARBA00000085"/>
    </source>
</evidence>
<feature type="region of interest" description="Disordered" evidence="6">
    <location>
        <begin position="525"/>
        <end position="561"/>
    </location>
</feature>
<dbReference type="Gene3D" id="3.30.450.40">
    <property type="match status" value="1"/>
</dbReference>
<keyword evidence="5" id="KW-0902">Two-component regulatory system</keyword>
<dbReference type="InterPro" id="IPR050736">
    <property type="entry name" value="Sensor_HK_Regulatory"/>
</dbReference>
<dbReference type="CDD" id="cd00082">
    <property type="entry name" value="HisKA"/>
    <property type="match status" value="1"/>
</dbReference>
<dbReference type="OrthoDB" id="342253at2157"/>
<accession>A0A1I0QTX2</accession>
<dbReference type="Pfam" id="PF00512">
    <property type="entry name" value="HisKA"/>
    <property type="match status" value="1"/>
</dbReference>
<proteinExistence type="predicted"/>
<dbReference type="InterPro" id="IPR013656">
    <property type="entry name" value="PAS_4"/>
</dbReference>
<evidence type="ECO:0000256" key="4">
    <source>
        <dbReference type="ARBA" id="ARBA00022777"/>
    </source>
</evidence>
<protein>
    <recommendedName>
        <fullName evidence="2">histidine kinase</fullName>
        <ecNumber evidence="2">2.7.13.3</ecNumber>
    </recommendedName>
</protein>
<dbReference type="Pfam" id="PF08448">
    <property type="entry name" value="PAS_4"/>
    <property type="match status" value="1"/>
</dbReference>
<dbReference type="CDD" id="cd00130">
    <property type="entry name" value="PAS"/>
    <property type="match status" value="1"/>
</dbReference>
<evidence type="ECO:0000313" key="9">
    <source>
        <dbReference type="Proteomes" id="UP000198518"/>
    </source>
</evidence>
<evidence type="ECO:0000256" key="3">
    <source>
        <dbReference type="ARBA" id="ARBA00022679"/>
    </source>
</evidence>
<dbReference type="InterPro" id="IPR036890">
    <property type="entry name" value="HATPase_C_sf"/>
</dbReference>
<dbReference type="SUPFAM" id="SSF55785">
    <property type="entry name" value="PYP-like sensor domain (PAS domain)"/>
    <property type="match status" value="1"/>
</dbReference>
<evidence type="ECO:0000256" key="5">
    <source>
        <dbReference type="ARBA" id="ARBA00023012"/>
    </source>
</evidence>
<dbReference type="InterPro" id="IPR005467">
    <property type="entry name" value="His_kinase_dom"/>
</dbReference>
<dbReference type="Proteomes" id="UP000198518">
    <property type="component" value="Unassembled WGS sequence"/>
</dbReference>
<dbReference type="InterPro" id="IPR029016">
    <property type="entry name" value="GAF-like_dom_sf"/>
</dbReference>
<dbReference type="SMART" id="SM00388">
    <property type="entry name" value="HisKA"/>
    <property type="match status" value="1"/>
</dbReference>
<feature type="region of interest" description="Disordered" evidence="6">
    <location>
        <begin position="1"/>
        <end position="31"/>
    </location>
</feature>
<dbReference type="STRING" id="355548.SAMN04487945_2954"/>
<dbReference type="CDD" id="cd00075">
    <property type="entry name" value="HATPase"/>
    <property type="match status" value="1"/>
</dbReference>
<gene>
    <name evidence="8" type="ORF">SAMN04487945_2954</name>
</gene>
<dbReference type="Gene3D" id="3.30.565.10">
    <property type="entry name" value="Histidine kinase-like ATPase, C-terminal domain"/>
    <property type="match status" value="1"/>
</dbReference>
<dbReference type="Pfam" id="PF01590">
    <property type="entry name" value="GAF"/>
    <property type="match status" value="1"/>
</dbReference>
<dbReference type="PANTHER" id="PTHR43711">
    <property type="entry name" value="TWO-COMPONENT HISTIDINE KINASE"/>
    <property type="match status" value="1"/>
</dbReference>
<dbReference type="SMART" id="SM00387">
    <property type="entry name" value="HATPase_c"/>
    <property type="match status" value="1"/>
</dbReference>
<dbReference type="GO" id="GO:0000155">
    <property type="term" value="F:phosphorelay sensor kinase activity"/>
    <property type="evidence" value="ECO:0007669"/>
    <property type="project" value="InterPro"/>
</dbReference>
<name>A0A1I0QTX2_9EURY</name>
<dbReference type="SMART" id="SM00065">
    <property type="entry name" value="GAF"/>
    <property type="match status" value="1"/>
</dbReference>
<comment type="catalytic activity">
    <reaction evidence="1">
        <text>ATP + protein L-histidine = ADP + protein N-phospho-L-histidine.</text>
        <dbReference type="EC" id="2.7.13.3"/>
    </reaction>
</comment>
<keyword evidence="4 8" id="KW-0418">Kinase</keyword>
<dbReference type="Gene3D" id="1.10.287.130">
    <property type="match status" value="1"/>
</dbReference>
<dbReference type="SUPFAM" id="SSF55874">
    <property type="entry name" value="ATPase domain of HSP90 chaperone/DNA topoisomerase II/histidine kinase"/>
    <property type="match status" value="1"/>
</dbReference>
<dbReference type="EC" id="2.7.13.3" evidence="2"/>
<dbReference type="PROSITE" id="PS50109">
    <property type="entry name" value="HIS_KIN"/>
    <property type="match status" value="1"/>
</dbReference>
<dbReference type="Gene3D" id="3.30.450.20">
    <property type="entry name" value="PAS domain"/>
    <property type="match status" value="1"/>
</dbReference>
<dbReference type="SUPFAM" id="SSF47384">
    <property type="entry name" value="Homodimeric domain of signal transducing histidine kinase"/>
    <property type="match status" value="1"/>
</dbReference>
<dbReference type="SMART" id="SM00091">
    <property type="entry name" value="PAS"/>
    <property type="match status" value="1"/>
</dbReference>
<feature type="domain" description="Histidine kinase" evidence="7">
    <location>
        <begin position="414"/>
        <end position="622"/>
    </location>
</feature>
<evidence type="ECO:0000256" key="6">
    <source>
        <dbReference type="SAM" id="MobiDB-lite"/>
    </source>
</evidence>
<dbReference type="InterPro" id="IPR000014">
    <property type="entry name" value="PAS"/>
</dbReference>
<evidence type="ECO:0000313" key="8">
    <source>
        <dbReference type="EMBL" id="SEW30731.1"/>
    </source>
</evidence>
<reference evidence="8 9" key="1">
    <citation type="submission" date="2016-10" db="EMBL/GenBank/DDBJ databases">
        <authorList>
            <person name="de Groot N.N."/>
        </authorList>
    </citation>
    <scope>NUCLEOTIDE SEQUENCE [LARGE SCALE GENOMIC DNA]</scope>
    <source>
        <strain evidence="8 9">CGMCC 1.5337</strain>
    </source>
</reference>